<dbReference type="PANTHER" id="PTHR33931">
    <property type="entry name" value="HOLIN-LIKE PROTEIN CIDA-RELATED"/>
    <property type="match status" value="1"/>
</dbReference>
<evidence type="ECO:0000313" key="7">
    <source>
        <dbReference type="EMBL" id="MCA2017993.1"/>
    </source>
</evidence>
<feature type="transmembrane region" description="Helical" evidence="6">
    <location>
        <begin position="64"/>
        <end position="83"/>
    </location>
</feature>
<keyword evidence="5 6" id="KW-0472">Membrane</keyword>
<evidence type="ECO:0000256" key="3">
    <source>
        <dbReference type="ARBA" id="ARBA00022692"/>
    </source>
</evidence>
<proteinExistence type="predicted"/>
<dbReference type="EMBL" id="JAIWIU010000139">
    <property type="protein sequence ID" value="MCA2017993.1"/>
    <property type="molecule type" value="Genomic_DNA"/>
</dbReference>
<keyword evidence="4 6" id="KW-1133">Transmembrane helix</keyword>
<evidence type="ECO:0000256" key="6">
    <source>
        <dbReference type="SAM" id="Phobius"/>
    </source>
</evidence>
<evidence type="ECO:0000313" key="8">
    <source>
        <dbReference type="Proteomes" id="UP001199044"/>
    </source>
</evidence>
<dbReference type="NCBIfam" id="NF002494">
    <property type="entry name" value="PRK01821.1"/>
    <property type="match status" value="1"/>
</dbReference>
<accession>A0ABS7YQP4</accession>
<name>A0ABS7YQP4_9VIBR</name>
<evidence type="ECO:0000256" key="4">
    <source>
        <dbReference type="ARBA" id="ARBA00022989"/>
    </source>
</evidence>
<evidence type="ECO:0000256" key="2">
    <source>
        <dbReference type="ARBA" id="ARBA00022475"/>
    </source>
</evidence>
<protein>
    <submittedName>
        <fullName evidence="7">CidA/LrgA family protein</fullName>
    </submittedName>
</protein>
<feature type="transmembrane region" description="Helical" evidence="6">
    <location>
        <begin position="31"/>
        <end position="52"/>
    </location>
</feature>
<dbReference type="Proteomes" id="UP001199044">
    <property type="component" value="Unassembled WGS sequence"/>
</dbReference>
<evidence type="ECO:0000256" key="1">
    <source>
        <dbReference type="ARBA" id="ARBA00004651"/>
    </source>
</evidence>
<keyword evidence="2" id="KW-1003">Cell membrane</keyword>
<dbReference type="Pfam" id="PF03788">
    <property type="entry name" value="LrgA"/>
    <property type="match status" value="1"/>
</dbReference>
<organism evidence="7 8">
    <name type="scientific">Vibrio tritonius</name>
    <dbReference type="NCBI Taxonomy" id="1435069"/>
    <lineage>
        <taxon>Bacteria</taxon>
        <taxon>Pseudomonadati</taxon>
        <taxon>Pseudomonadota</taxon>
        <taxon>Gammaproteobacteria</taxon>
        <taxon>Vibrionales</taxon>
        <taxon>Vibrionaceae</taxon>
        <taxon>Vibrio</taxon>
    </lineage>
</organism>
<keyword evidence="8" id="KW-1185">Reference proteome</keyword>
<gene>
    <name evidence="7" type="ORF">LDJ79_17870</name>
</gene>
<evidence type="ECO:0000256" key="5">
    <source>
        <dbReference type="ARBA" id="ARBA00023136"/>
    </source>
</evidence>
<comment type="subcellular location">
    <subcellularLocation>
        <location evidence="1">Cell membrane</location>
        <topology evidence="1">Multi-pass membrane protein</topology>
    </subcellularLocation>
</comment>
<keyword evidence="3 6" id="KW-0812">Transmembrane</keyword>
<dbReference type="RefSeq" id="WP_068713929.1">
    <property type="nucleotide sequence ID" value="NZ_AP014635.1"/>
</dbReference>
<reference evidence="8" key="1">
    <citation type="submission" date="2023-07" db="EMBL/GenBank/DDBJ databases">
        <title>Molecular identification of indigenous halophilic bacteria isolated from red sea cost, biodegradation of synthetic dyes and assessment of degraded metabolite toxicity.</title>
        <authorList>
            <person name="Chaieb K."/>
            <person name="Altayb H.N."/>
        </authorList>
    </citation>
    <scope>NUCLEOTIDE SEQUENCE [LARGE SCALE GENOMIC DNA]</scope>
    <source>
        <strain evidence="8">K20</strain>
    </source>
</reference>
<dbReference type="InterPro" id="IPR005538">
    <property type="entry name" value="LrgA/CidA"/>
</dbReference>
<sequence>MINTLLKYVVSFALIFICLAIGNWIQQMLGVAIPGSIFGMLLLFTLLASGFAPVDWVRPGAHLFIRYMMLLFVPISVGLMNHFDMLLTNAWAILASAIGGSAIVMVSLGLILDRFLNADKKRIDVKKNIKTDANGVKGKA</sequence>
<dbReference type="PANTHER" id="PTHR33931:SF5">
    <property type="entry name" value="UPF0299 MEMBRANE PROTEIN YOHJ"/>
    <property type="match status" value="1"/>
</dbReference>
<comment type="caution">
    <text evidence="7">The sequence shown here is derived from an EMBL/GenBank/DDBJ whole genome shotgun (WGS) entry which is preliminary data.</text>
</comment>
<feature type="transmembrane region" description="Helical" evidence="6">
    <location>
        <begin position="89"/>
        <end position="112"/>
    </location>
</feature>
<feature type="transmembrane region" description="Helical" evidence="6">
    <location>
        <begin position="5"/>
        <end position="25"/>
    </location>
</feature>